<comment type="caution">
    <text evidence="4">The sequence shown here is derived from an EMBL/GenBank/DDBJ whole genome shotgun (WGS) entry which is preliminary data.</text>
</comment>
<keyword evidence="2" id="KW-1133">Transmembrane helix</keyword>
<dbReference type="EMBL" id="JACOPO010000005">
    <property type="protein sequence ID" value="MBC5722851.1"/>
    <property type="molecule type" value="Genomic_DNA"/>
</dbReference>
<sequence length="177" mass="20122">MICLSGQAGSDILNPEHKNRRGLMKQISQNIRRLRKEKGMSQEQLAQALHVTRQTVSAWERGIAQPGLDVLGQIAQLLGVEPERLLYGEDSGRGRVYRGVSFWPVLGVIPMFYVMVFWVLPIPMSLVAGTFTDTAIVLCGQLFLAIVMMFCYCGLKDEIRNRDYYDHTEDRENDDLE</sequence>
<accession>A0A8J6J0H3</accession>
<dbReference type="Pfam" id="PF01381">
    <property type="entry name" value="HTH_3"/>
    <property type="match status" value="1"/>
</dbReference>
<reference evidence="4" key="1">
    <citation type="submission" date="2020-08" db="EMBL/GenBank/DDBJ databases">
        <title>Genome public.</title>
        <authorList>
            <person name="Liu C."/>
            <person name="Sun Q."/>
        </authorList>
    </citation>
    <scope>NUCLEOTIDE SEQUENCE</scope>
    <source>
        <strain evidence="4">NSJ-23</strain>
    </source>
</reference>
<dbReference type="Gene3D" id="1.10.260.40">
    <property type="entry name" value="lambda repressor-like DNA-binding domains"/>
    <property type="match status" value="1"/>
</dbReference>
<dbReference type="AlphaFoldDB" id="A0A8J6J0H3"/>
<feature type="transmembrane region" description="Helical" evidence="2">
    <location>
        <begin position="102"/>
        <end position="122"/>
    </location>
</feature>
<keyword evidence="2" id="KW-0812">Transmembrane</keyword>
<dbReference type="SMART" id="SM00530">
    <property type="entry name" value="HTH_XRE"/>
    <property type="match status" value="1"/>
</dbReference>
<dbReference type="PANTHER" id="PTHR46558">
    <property type="entry name" value="TRACRIPTIONAL REGULATORY PROTEIN-RELATED-RELATED"/>
    <property type="match status" value="1"/>
</dbReference>
<dbReference type="Proteomes" id="UP000628736">
    <property type="component" value="Unassembled WGS sequence"/>
</dbReference>
<keyword evidence="1" id="KW-0238">DNA-binding</keyword>
<dbReference type="InterPro" id="IPR010982">
    <property type="entry name" value="Lambda_DNA-bd_dom_sf"/>
</dbReference>
<gene>
    <name evidence="4" type="ORF">H8S11_08515</name>
</gene>
<keyword evidence="2" id="KW-0472">Membrane</keyword>
<organism evidence="4 5">
    <name type="scientific">Flintibacter hominis</name>
    <dbReference type="NCBI Taxonomy" id="2763048"/>
    <lineage>
        <taxon>Bacteria</taxon>
        <taxon>Bacillati</taxon>
        <taxon>Bacillota</taxon>
        <taxon>Clostridia</taxon>
        <taxon>Eubacteriales</taxon>
        <taxon>Flintibacter</taxon>
    </lineage>
</organism>
<evidence type="ECO:0000313" key="5">
    <source>
        <dbReference type="Proteomes" id="UP000628736"/>
    </source>
</evidence>
<feature type="domain" description="HTH cro/C1-type" evidence="3">
    <location>
        <begin position="31"/>
        <end position="85"/>
    </location>
</feature>
<protein>
    <submittedName>
        <fullName evidence="4">Helix-turn-helix transcriptional regulator</fullName>
    </submittedName>
</protein>
<dbReference type="GO" id="GO:0003677">
    <property type="term" value="F:DNA binding"/>
    <property type="evidence" value="ECO:0007669"/>
    <property type="project" value="UniProtKB-KW"/>
</dbReference>
<keyword evidence="5" id="KW-1185">Reference proteome</keyword>
<evidence type="ECO:0000256" key="2">
    <source>
        <dbReference type="SAM" id="Phobius"/>
    </source>
</evidence>
<evidence type="ECO:0000313" key="4">
    <source>
        <dbReference type="EMBL" id="MBC5722851.1"/>
    </source>
</evidence>
<proteinExistence type="predicted"/>
<dbReference type="PROSITE" id="PS50943">
    <property type="entry name" value="HTH_CROC1"/>
    <property type="match status" value="1"/>
</dbReference>
<evidence type="ECO:0000256" key="1">
    <source>
        <dbReference type="ARBA" id="ARBA00023125"/>
    </source>
</evidence>
<feature type="transmembrane region" description="Helical" evidence="2">
    <location>
        <begin position="134"/>
        <end position="155"/>
    </location>
</feature>
<dbReference type="PANTHER" id="PTHR46558:SF4">
    <property type="entry name" value="DNA-BIDING PHAGE PROTEIN"/>
    <property type="match status" value="1"/>
</dbReference>
<dbReference type="CDD" id="cd00093">
    <property type="entry name" value="HTH_XRE"/>
    <property type="match status" value="1"/>
</dbReference>
<dbReference type="InterPro" id="IPR001387">
    <property type="entry name" value="Cro/C1-type_HTH"/>
</dbReference>
<dbReference type="SUPFAM" id="SSF47413">
    <property type="entry name" value="lambda repressor-like DNA-binding domains"/>
    <property type="match status" value="1"/>
</dbReference>
<name>A0A8J6J0H3_9FIRM</name>
<evidence type="ECO:0000259" key="3">
    <source>
        <dbReference type="PROSITE" id="PS50943"/>
    </source>
</evidence>